<evidence type="ECO:0000256" key="9">
    <source>
        <dbReference type="ARBA" id="ARBA00023180"/>
    </source>
</evidence>
<keyword evidence="9" id="KW-0325">Glycoprotein</keyword>
<dbReference type="PANTHER" id="PTHR16631:SF17">
    <property type="entry name" value="GLUCAN ENDO-1,3-BETA-GLUCOSIDASE BTGC"/>
    <property type="match status" value="1"/>
</dbReference>
<keyword evidence="5" id="KW-0964">Secreted</keyword>
<keyword evidence="4" id="KW-0134">Cell wall</keyword>
<dbReference type="InterPro" id="IPR017853">
    <property type="entry name" value="GH"/>
</dbReference>
<dbReference type="InterPro" id="IPR000490">
    <property type="entry name" value="Glyco_hydro_17"/>
</dbReference>
<dbReference type="Pfam" id="PF00332">
    <property type="entry name" value="Glyco_hydro_17"/>
    <property type="match status" value="1"/>
</dbReference>
<evidence type="ECO:0000256" key="3">
    <source>
        <dbReference type="ARBA" id="ARBA00022475"/>
    </source>
</evidence>
<evidence type="ECO:0000256" key="13">
    <source>
        <dbReference type="ARBA" id="ARBA00037649"/>
    </source>
</evidence>
<keyword evidence="3" id="KW-1003">Cell membrane</keyword>
<evidence type="ECO:0000256" key="7">
    <source>
        <dbReference type="ARBA" id="ARBA00022801"/>
    </source>
</evidence>
<dbReference type="RefSeq" id="WP_118590425.1">
    <property type="nucleotide sequence ID" value="NZ_JACOOZ010000007.1"/>
</dbReference>
<keyword evidence="7 16" id="KW-0378">Hydrolase</keyword>
<evidence type="ECO:0000256" key="15">
    <source>
        <dbReference type="ARBA" id="ARBA00043078"/>
    </source>
</evidence>
<comment type="subcellular location">
    <subcellularLocation>
        <location evidence="2">Cell membrane</location>
    </subcellularLocation>
    <subcellularLocation>
        <location evidence="1">Secreted</location>
        <location evidence="1">Cell wall</location>
    </subcellularLocation>
</comment>
<reference evidence="16 17" key="1">
    <citation type="submission" date="2020-08" db="EMBL/GenBank/DDBJ databases">
        <title>Genome public.</title>
        <authorList>
            <person name="Liu C."/>
            <person name="Sun Q."/>
        </authorList>
    </citation>
    <scope>NUCLEOTIDE SEQUENCE [LARGE SCALE GENOMIC DNA]</scope>
    <source>
        <strain evidence="16 17">BX4</strain>
    </source>
</reference>
<evidence type="ECO:0000256" key="8">
    <source>
        <dbReference type="ARBA" id="ARBA00023136"/>
    </source>
</evidence>
<organism evidence="16 17">
    <name type="scientific">Eubacterium segne</name>
    <dbReference type="NCBI Taxonomy" id="2763045"/>
    <lineage>
        <taxon>Bacteria</taxon>
        <taxon>Bacillati</taxon>
        <taxon>Bacillota</taxon>
        <taxon>Clostridia</taxon>
        <taxon>Eubacteriales</taxon>
        <taxon>Eubacteriaceae</taxon>
        <taxon>Eubacterium</taxon>
    </lineage>
</organism>
<evidence type="ECO:0000256" key="12">
    <source>
        <dbReference type="ARBA" id="ARBA00023326"/>
    </source>
</evidence>
<keyword evidence="10" id="KW-0119">Carbohydrate metabolism</keyword>
<evidence type="ECO:0000256" key="10">
    <source>
        <dbReference type="ARBA" id="ARBA00023277"/>
    </source>
</evidence>
<evidence type="ECO:0000313" key="16">
    <source>
        <dbReference type="EMBL" id="MBC5668370.1"/>
    </source>
</evidence>
<evidence type="ECO:0000256" key="11">
    <source>
        <dbReference type="ARBA" id="ARBA00023316"/>
    </source>
</evidence>
<sequence>MEWARAICYSGYREGQSPKTGTYPTYEQIKEDINILYNMGFKYIRMYDPIVYSEMTCQVIRDMKYDMQMMLGPDLISEVNNPNCPWLKTNYSDEELKARAKRNDANIDELIRIANENSDIINVVSVGNENTPKWGANTVPVERLIEFAKRLKAGTGKPVTFNEGAIEWQELGKLAKYLDIISVHSYPLWGGNSVEGGLRENKKWYRRMKELYPDKEILFSEVGWATSSVGFAQIKEEDANEENQKKYIEEFWKWSDSEKIIAYMFEAFDEPWKGGNTPEEPEKHWGMYFVDRTPKLVLQN</sequence>
<keyword evidence="6" id="KW-0732">Signal</keyword>
<evidence type="ECO:0000313" key="17">
    <source>
        <dbReference type="Proteomes" id="UP000597877"/>
    </source>
</evidence>
<dbReference type="InterPro" id="IPR050732">
    <property type="entry name" value="Beta-glucan_modifiers"/>
</dbReference>
<comment type="caution">
    <text evidence="16">The sequence shown here is derived from an EMBL/GenBank/DDBJ whole genome shotgun (WGS) entry which is preliminary data.</text>
</comment>
<evidence type="ECO:0000256" key="6">
    <source>
        <dbReference type="ARBA" id="ARBA00022729"/>
    </source>
</evidence>
<dbReference type="PANTHER" id="PTHR16631">
    <property type="entry name" value="GLUCAN 1,3-BETA-GLUCOSIDASE"/>
    <property type="match status" value="1"/>
</dbReference>
<comment type="function">
    <text evidence="13">Glucanases play a role in cell expansion during growth, in cell-cell fusion during mating, and in spore release during sporulation. This enzyme may be involved in beta-glucan degradation. Active on laminarin and lichenan.</text>
</comment>
<accession>A0ABR7F6J3</accession>
<evidence type="ECO:0000256" key="14">
    <source>
        <dbReference type="ARBA" id="ARBA00042373"/>
    </source>
</evidence>
<protein>
    <recommendedName>
        <fullName evidence="15">Endo-1,3-beta-glucanase btgC</fullName>
    </recommendedName>
    <alternativeName>
        <fullName evidence="14">Laminarinase btgC</fullName>
    </alternativeName>
</protein>
<dbReference type="Gene3D" id="3.20.20.80">
    <property type="entry name" value="Glycosidases"/>
    <property type="match status" value="1"/>
</dbReference>
<keyword evidence="11" id="KW-0961">Cell wall biogenesis/degradation</keyword>
<dbReference type="GO" id="GO:0016787">
    <property type="term" value="F:hydrolase activity"/>
    <property type="evidence" value="ECO:0007669"/>
    <property type="project" value="UniProtKB-KW"/>
</dbReference>
<keyword evidence="17" id="KW-1185">Reference proteome</keyword>
<keyword evidence="8" id="KW-0472">Membrane</keyword>
<dbReference type="EMBL" id="JACOOZ010000007">
    <property type="protein sequence ID" value="MBC5668370.1"/>
    <property type="molecule type" value="Genomic_DNA"/>
</dbReference>
<dbReference type="Proteomes" id="UP000597877">
    <property type="component" value="Unassembled WGS sequence"/>
</dbReference>
<evidence type="ECO:0000256" key="2">
    <source>
        <dbReference type="ARBA" id="ARBA00004236"/>
    </source>
</evidence>
<proteinExistence type="predicted"/>
<keyword evidence="12" id="KW-0624">Polysaccharide degradation</keyword>
<dbReference type="SUPFAM" id="SSF51445">
    <property type="entry name" value="(Trans)glycosidases"/>
    <property type="match status" value="1"/>
</dbReference>
<gene>
    <name evidence="16" type="ORF">H8S00_10275</name>
</gene>
<evidence type="ECO:0000256" key="5">
    <source>
        <dbReference type="ARBA" id="ARBA00022525"/>
    </source>
</evidence>
<name>A0ABR7F6J3_9FIRM</name>
<evidence type="ECO:0000256" key="4">
    <source>
        <dbReference type="ARBA" id="ARBA00022512"/>
    </source>
</evidence>
<evidence type="ECO:0000256" key="1">
    <source>
        <dbReference type="ARBA" id="ARBA00004191"/>
    </source>
</evidence>